<feature type="disulfide bond" evidence="2">
    <location>
        <begin position="427"/>
        <end position="503"/>
    </location>
</feature>
<feature type="region of interest" description="Disordered" evidence="3">
    <location>
        <begin position="520"/>
        <end position="554"/>
    </location>
</feature>
<dbReference type="CDD" id="cd01823">
    <property type="entry name" value="SEST_like"/>
    <property type="match status" value="1"/>
</dbReference>
<feature type="disulfide bond" evidence="2">
    <location>
        <begin position="265"/>
        <end position="292"/>
    </location>
</feature>
<dbReference type="HOGENOM" id="CLU_491470_0_0_11"/>
<dbReference type="RefSeq" id="WP_023561691.1">
    <property type="nucleotide sequence ID" value="NC_022657.1"/>
</dbReference>
<dbReference type="STRING" id="1246995.AFR_35495"/>
<evidence type="ECO:0000313" key="5">
    <source>
        <dbReference type="Proteomes" id="UP000017746"/>
    </source>
</evidence>
<feature type="active site" evidence="1">
    <location>
        <position position="536"/>
    </location>
</feature>
<evidence type="ECO:0000313" key="4">
    <source>
        <dbReference type="EMBL" id="AGZ45355.1"/>
    </source>
</evidence>
<dbReference type="PANTHER" id="PTHR37981">
    <property type="entry name" value="LIPASE 2"/>
    <property type="match status" value="1"/>
</dbReference>
<dbReference type="InterPro" id="IPR036514">
    <property type="entry name" value="SGNH_hydro_sf"/>
</dbReference>
<name>U5WBI7_9ACTN</name>
<keyword evidence="2" id="KW-1015">Disulfide bond</keyword>
<feature type="compositionally biased region" description="Basic and acidic residues" evidence="3">
    <location>
        <begin position="521"/>
        <end position="534"/>
    </location>
</feature>
<evidence type="ECO:0000256" key="3">
    <source>
        <dbReference type="SAM" id="MobiDB-lite"/>
    </source>
</evidence>
<dbReference type="Proteomes" id="UP000017746">
    <property type="component" value="Chromosome"/>
</dbReference>
<dbReference type="KEGG" id="afs:AFR_35495"/>
<keyword evidence="5" id="KW-1185">Reference proteome</keyword>
<protein>
    <submittedName>
        <fullName evidence="4">Lipase</fullName>
    </submittedName>
</protein>
<dbReference type="PANTHER" id="PTHR37981:SF1">
    <property type="entry name" value="SGNH HYDROLASE-TYPE ESTERASE DOMAIN-CONTAINING PROTEIN"/>
    <property type="match status" value="1"/>
</dbReference>
<dbReference type="EMBL" id="CP006272">
    <property type="protein sequence ID" value="AGZ45355.1"/>
    <property type="molecule type" value="Genomic_DNA"/>
</dbReference>
<dbReference type="GO" id="GO:0004806">
    <property type="term" value="F:triacylglycerol lipase activity"/>
    <property type="evidence" value="ECO:0007669"/>
    <property type="project" value="TreeGrafter"/>
</dbReference>
<dbReference type="eggNOG" id="COG2755">
    <property type="taxonomic scope" value="Bacteria"/>
</dbReference>
<dbReference type="AlphaFoldDB" id="U5WBI7"/>
<evidence type="ECO:0000256" key="2">
    <source>
        <dbReference type="PIRSR" id="PIRSR637460-2"/>
    </source>
</evidence>
<proteinExistence type="predicted"/>
<dbReference type="GO" id="GO:0019433">
    <property type="term" value="P:triglyceride catabolic process"/>
    <property type="evidence" value="ECO:0007669"/>
    <property type="project" value="TreeGrafter"/>
</dbReference>
<sequence length="554" mass="57462">MVAAALLAAGTLHATGQSAAAAPAAAWTPADVFTAAAPVNPTPDGVWTLAQGSGFDTGTYRPLTAYTGGNCGFGGYRAFSDPSGLPLIGHNGSGGDITNAAGTCTTPFTIPAGTVVVHPMSTDAVIMWTSPVSGRVDIRGRLWDADTTCGNGVSWKLGIVPLGLGPATPLASGAFDNGGTSTIEGAATSAQTVAKGSRIILVVDDAGDTTCDLTDVDLRISSTGGAGFAYVAMGDSYSSGEGSPENTFFKDTVIPDPPTGGSRGCHRSSKAWATNIAATRKLSGDQWKFAACSGGVLNDFFTQRGDEAPQVSHLSDSTKLVTMTIGGNDVGFSKIVADCVFDQLRQRGSPGCRQSGRTAHTTAEDGLKKLEGTMTIGGQERSLADVYSFVAGRIALDGKVVVAQYPRLFASGKAFYRELPLRLTPSCRVGTAHAGAKGVAFASIPVYVSKADADYLNEVLDRGNALIAKAVDKANETLKAQGRPAQVVLADGVNKQFDRDRVCDVTPHLNGVILHGLQKSTDSKNVHKDPDNRSFHPNTDGQSDYARAVKDKLN</sequence>
<dbReference type="InterPro" id="IPR037460">
    <property type="entry name" value="SEST-like"/>
</dbReference>
<accession>U5WBI7</accession>
<evidence type="ECO:0000256" key="1">
    <source>
        <dbReference type="PIRSR" id="PIRSR637460-1"/>
    </source>
</evidence>
<dbReference type="Gene3D" id="3.40.50.1110">
    <property type="entry name" value="SGNH hydrolase"/>
    <property type="match status" value="1"/>
</dbReference>
<gene>
    <name evidence="4" type="ORF">AFR_35495</name>
</gene>
<dbReference type="OrthoDB" id="5503950at2"/>
<feature type="active site" description="Nucleophile" evidence="1">
    <location>
        <position position="236"/>
    </location>
</feature>
<organism evidence="4 5">
    <name type="scientific">Actinoplanes friuliensis DSM 7358</name>
    <dbReference type="NCBI Taxonomy" id="1246995"/>
    <lineage>
        <taxon>Bacteria</taxon>
        <taxon>Bacillati</taxon>
        <taxon>Actinomycetota</taxon>
        <taxon>Actinomycetes</taxon>
        <taxon>Micromonosporales</taxon>
        <taxon>Micromonosporaceae</taxon>
        <taxon>Actinoplanes</taxon>
    </lineage>
</organism>
<dbReference type="PATRIC" id="fig|1246995.3.peg.7184"/>
<dbReference type="SUPFAM" id="SSF52266">
    <property type="entry name" value="SGNH hydrolase"/>
    <property type="match status" value="1"/>
</dbReference>
<reference evidence="4 5" key="1">
    <citation type="journal article" date="2014" name="J. Biotechnol.">
        <title>Complete genome sequence of the actinobacterium Actinoplanes friuliensis HAG 010964, producer of the lipopeptide antibiotic friulimycin.</title>
        <authorList>
            <person name="Ruckert C."/>
            <person name="Szczepanowski R."/>
            <person name="Albersmeier A."/>
            <person name="Goesmann A."/>
            <person name="Fischer N."/>
            <person name="Steinkamper A."/>
            <person name="Puhler A."/>
            <person name="Biener R."/>
            <person name="Schwartz D."/>
            <person name="Kalinowski J."/>
        </authorList>
    </citation>
    <scope>NUCLEOTIDE SEQUENCE [LARGE SCALE GENOMIC DNA]</scope>
    <source>
        <strain evidence="4 5">DSM 7358</strain>
    </source>
</reference>